<dbReference type="EMBL" id="CP025334">
    <property type="protein sequence ID" value="AZT95825.1"/>
    <property type="molecule type" value="Genomic_DNA"/>
</dbReference>
<evidence type="ECO:0000256" key="1">
    <source>
        <dbReference type="ARBA" id="ARBA00022722"/>
    </source>
</evidence>
<evidence type="ECO:0000313" key="8">
    <source>
        <dbReference type="EMBL" id="AZT95825.1"/>
    </source>
</evidence>
<keyword evidence="3" id="KW-0227">DNA damage</keyword>
<dbReference type="GO" id="GO:0004519">
    <property type="term" value="F:endonuclease activity"/>
    <property type="evidence" value="ECO:0007669"/>
    <property type="project" value="UniProtKB-KW"/>
</dbReference>
<evidence type="ECO:0000256" key="6">
    <source>
        <dbReference type="ARBA" id="ARBA00029466"/>
    </source>
</evidence>
<dbReference type="Pfam" id="PF03852">
    <property type="entry name" value="Vsr"/>
    <property type="match status" value="1"/>
</dbReference>
<dbReference type="Proteomes" id="UP000282731">
    <property type="component" value="Chromosome"/>
</dbReference>
<reference evidence="8 11" key="2">
    <citation type="submission" date="2017-12" db="EMBL/GenBank/DDBJ databases">
        <authorList>
            <person name="Levesque S."/>
        </authorList>
    </citation>
    <scope>NUCLEOTIDE SEQUENCE [LARGE SCALE GENOMIC DNA]</scope>
    <source>
        <strain evidence="8 11">SMQ-1420</strain>
    </source>
</reference>
<evidence type="ECO:0000256" key="7">
    <source>
        <dbReference type="SAM" id="MobiDB-lite"/>
    </source>
</evidence>
<gene>
    <name evidence="9" type="ORF">CIK79_09455</name>
    <name evidence="8" type="ORF">CXR27_01490</name>
</gene>
<evidence type="ECO:0000256" key="2">
    <source>
        <dbReference type="ARBA" id="ARBA00022759"/>
    </source>
</evidence>
<keyword evidence="5" id="KW-0234">DNA repair</keyword>
<reference evidence="9 10" key="1">
    <citation type="journal article" date="2017" name="Elife">
        <title>Extensive horizontal gene transfer in cheese-associated bacteria.</title>
        <authorList>
            <person name="Bonham K.S."/>
            <person name="Wolfe B.E."/>
            <person name="Dutton R.J."/>
        </authorList>
    </citation>
    <scope>NUCLEOTIDE SEQUENCE [LARGE SCALE GENOMIC DNA]</scope>
    <source>
        <strain evidence="9 10">JB5</strain>
    </source>
</reference>
<keyword evidence="1" id="KW-0540">Nuclease</keyword>
<evidence type="ECO:0000313" key="9">
    <source>
        <dbReference type="EMBL" id="PCC18495.1"/>
    </source>
</evidence>
<dbReference type="NCBIfam" id="TIGR00632">
    <property type="entry name" value="vsr"/>
    <property type="match status" value="1"/>
</dbReference>
<organism evidence="9 10">
    <name type="scientific">Brevibacterium aurantiacum</name>
    <dbReference type="NCBI Taxonomy" id="273384"/>
    <lineage>
        <taxon>Bacteria</taxon>
        <taxon>Bacillati</taxon>
        <taxon>Actinomycetota</taxon>
        <taxon>Actinomycetes</taxon>
        <taxon>Micrococcales</taxon>
        <taxon>Brevibacteriaceae</taxon>
        <taxon>Brevibacterium</taxon>
    </lineage>
</organism>
<name>A0A2A3X400_BREAU</name>
<evidence type="ECO:0000313" key="10">
    <source>
        <dbReference type="Proteomes" id="UP000218377"/>
    </source>
</evidence>
<dbReference type="AlphaFoldDB" id="A0A2A3X400"/>
<evidence type="ECO:0000313" key="11">
    <source>
        <dbReference type="Proteomes" id="UP000282731"/>
    </source>
</evidence>
<evidence type="ECO:0000256" key="4">
    <source>
        <dbReference type="ARBA" id="ARBA00022801"/>
    </source>
</evidence>
<dbReference type="InterPro" id="IPR004603">
    <property type="entry name" value="DNA_mismatch_endonuc_vsr"/>
</dbReference>
<protein>
    <submittedName>
        <fullName evidence="9">Very short patch repair endonuclease</fullName>
    </submittedName>
</protein>
<dbReference type="Gene3D" id="3.40.960.10">
    <property type="entry name" value="VSR Endonuclease"/>
    <property type="match status" value="1"/>
</dbReference>
<feature type="compositionally biased region" description="Basic residues" evidence="7">
    <location>
        <begin position="13"/>
        <end position="22"/>
    </location>
</feature>
<evidence type="ECO:0000256" key="5">
    <source>
        <dbReference type="ARBA" id="ARBA00023204"/>
    </source>
</evidence>
<keyword evidence="2 9" id="KW-0255">Endonuclease</keyword>
<evidence type="ECO:0000256" key="3">
    <source>
        <dbReference type="ARBA" id="ARBA00022763"/>
    </source>
</evidence>
<dbReference type="REBASE" id="292922">
    <property type="entry name" value="V.Bau1420ORF1465P"/>
</dbReference>
<keyword evidence="4" id="KW-0378">Hydrolase</keyword>
<dbReference type="CDD" id="cd00221">
    <property type="entry name" value="Vsr"/>
    <property type="match status" value="1"/>
</dbReference>
<dbReference type="GO" id="GO:0006298">
    <property type="term" value="P:mismatch repair"/>
    <property type="evidence" value="ECO:0007669"/>
    <property type="project" value="InterPro"/>
</dbReference>
<dbReference type="InterPro" id="IPR011335">
    <property type="entry name" value="Restrct_endonuc-II-like"/>
</dbReference>
<dbReference type="EMBL" id="NRGX01000001">
    <property type="protein sequence ID" value="PCC18495.1"/>
    <property type="molecule type" value="Genomic_DNA"/>
</dbReference>
<feature type="region of interest" description="Disordered" evidence="7">
    <location>
        <begin position="1"/>
        <end position="22"/>
    </location>
</feature>
<sequence>MGKSWASSDHARRTMRANKRRDTKPELALRSILHARGLRFRVDAAPVKDIRTRADIVLSKAKIAVFVDGCFWHGCPDHFIVPKTNVGYWSAKINRNQERDEAADAALADAGWQSIRVWEHDDPDAAADLVESEWRRSK</sequence>
<comment type="similarity">
    <text evidence="6">Belongs to the Vsr family.</text>
</comment>
<reference evidence="8 11" key="3">
    <citation type="submission" date="2019-01" db="EMBL/GenBank/DDBJ databases">
        <title>Comparative genomic analysis of Brevibacterium aurantiacum sheds light on its evolution and its adaptation to smear-ripened cheeses.</title>
        <authorList>
            <person name="Moineau S."/>
        </authorList>
    </citation>
    <scope>NUCLEOTIDE SEQUENCE [LARGE SCALE GENOMIC DNA]</scope>
    <source>
        <strain evidence="8 11">SMQ-1420</strain>
    </source>
</reference>
<dbReference type="Proteomes" id="UP000218377">
    <property type="component" value="Unassembled WGS sequence"/>
</dbReference>
<dbReference type="RefSeq" id="WP_096158011.1">
    <property type="nucleotide sequence ID" value="NZ_CP025334.1"/>
</dbReference>
<accession>A0A2A3X400</accession>
<dbReference type="SUPFAM" id="SSF52980">
    <property type="entry name" value="Restriction endonuclease-like"/>
    <property type="match status" value="1"/>
</dbReference>
<dbReference type="GO" id="GO:0016787">
    <property type="term" value="F:hydrolase activity"/>
    <property type="evidence" value="ECO:0007669"/>
    <property type="project" value="UniProtKB-KW"/>
</dbReference>
<proteinExistence type="inferred from homology"/>